<dbReference type="OrthoDB" id="9803892at2"/>
<dbReference type="InterPro" id="IPR016040">
    <property type="entry name" value="NAD(P)-bd_dom"/>
</dbReference>
<sequence length="213" mass="23364">MKVLIIGANGQIGTQLVDKLKDSQHEPVPMVRKEEDVNTFKEKGTNPVLADLEKDIGHAFQGIDAVVFTAGSGADTGEEKTELVDKKGAVKAINEAKSKGIDRFVMVSAFGADFEPKEWSDSMKHYYEAKAAADNHLISSGLNYTILKPGRLTNDSGKGKVDIGERTQERMGEIPREDVATTIRAILDRPNTYRASYEMLEGDQPIAQAVERI</sequence>
<keyword evidence="3" id="KW-1185">Reference proteome</keyword>
<name>A0A098S5N7_9BACT</name>
<dbReference type="PANTHER" id="PTHR15020">
    <property type="entry name" value="FLAVIN REDUCTASE-RELATED"/>
    <property type="match status" value="1"/>
</dbReference>
<dbReference type="SUPFAM" id="SSF51735">
    <property type="entry name" value="NAD(P)-binding Rossmann-fold domains"/>
    <property type="match status" value="1"/>
</dbReference>
<protein>
    <recommendedName>
        <fullName evidence="1">NAD(P)-binding domain-containing protein</fullName>
    </recommendedName>
</protein>
<evidence type="ECO:0000313" key="2">
    <source>
        <dbReference type="EMBL" id="KGE86542.1"/>
    </source>
</evidence>
<accession>A0A098S5N7</accession>
<proteinExistence type="predicted"/>
<dbReference type="InterPro" id="IPR036291">
    <property type="entry name" value="NAD(P)-bd_dom_sf"/>
</dbReference>
<organism evidence="2 3">
    <name type="scientific">Phaeodactylibacter xiamenensis</name>
    <dbReference type="NCBI Taxonomy" id="1524460"/>
    <lineage>
        <taxon>Bacteria</taxon>
        <taxon>Pseudomonadati</taxon>
        <taxon>Bacteroidota</taxon>
        <taxon>Saprospiria</taxon>
        <taxon>Saprospirales</taxon>
        <taxon>Haliscomenobacteraceae</taxon>
        <taxon>Phaeodactylibacter</taxon>
    </lineage>
</organism>
<evidence type="ECO:0000259" key="1">
    <source>
        <dbReference type="Pfam" id="PF13460"/>
    </source>
</evidence>
<dbReference type="STRING" id="1524460.IX84_20510"/>
<dbReference type="PANTHER" id="PTHR15020:SF50">
    <property type="entry name" value="UPF0659 PROTEIN YMR090W"/>
    <property type="match status" value="1"/>
</dbReference>
<feature type="domain" description="NAD(P)-binding" evidence="1">
    <location>
        <begin position="7"/>
        <end position="190"/>
    </location>
</feature>
<comment type="caution">
    <text evidence="2">The sequence shown here is derived from an EMBL/GenBank/DDBJ whole genome shotgun (WGS) entry which is preliminary data.</text>
</comment>
<reference evidence="2 3" key="1">
    <citation type="journal article" date="2014" name="Int. J. Syst. Evol. Microbiol.">
        <title>Phaeodactylibacter xiamenensis gen. nov., sp. nov., a member of the family Saprospiraceae isolated from the marine alga Phaeodactylum tricornutum.</title>
        <authorList>
            <person name="Chen Z.Jr."/>
            <person name="Lei X."/>
            <person name="Lai Q."/>
            <person name="Li Y."/>
            <person name="Zhang B."/>
            <person name="Zhang J."/>
            <person name="Zhang H."/>
            <person name="Yang L."/>
            <person name="Zheng W."/>
            <person name="Tian Y."/>
            <person name="Yu Z."/>
            <person name="Xu H.Jr."/>
            <person name="Zheng T."/>
        </authorList>
    </citation>
    <scope>NUCLEOTIDE SEQUENCE [LARGE SCALE GENOMIC DNA]</scope>
    <source>
        <strain evidence="2 3">KD52</strain>
    </source>
</reference>
<evidence type="ECO:0000313" key="3">
    <source>
        <dbReference type="Proteomes" id="UP000029736"/>
    </source>
</evidence>
<dbReference type="Gene3D" id="3.40.50.720">
    <property type="entry name" value="NAD(P)-binding Rossmann-like Domain"/>
    <property type="match status" value="1"/>
</dbReference>
<gene>
    <name evidence="2" type="ORF">IX84_20510</name>
</gene>
<dbReference type="RefSeq" id="WP_044224646.1">
    <property type="nucleotide sequence ID" value="NZ_JBKAGJ010000043.1"/>
</dbReference>
<dbReference type="Pfam" id="PF13460">
    <property type="entry name" value="NAD_binding_10"/>
    <property type="match status" value="1"/>
</dbReference>
<dbReference type="EMBL" id="JPOS01000077">
    <property type="protein sequence ID" value="KGE86542.1"/>
    <property type="molecule type" value="Genomic_DNA"/>
</dbReference>
<dbReference type="AlphaFoldDB" id="A0A098S5N7"/>
<dbReference type="CDD" id="cd05243">
    <property type="entry name" value="SDR_a5"/>
    <property type="match status" value="1"/>
</dbReference>
<dbReference type="Proteomes" id="UP000029736">
    <property type="component" value="Unassembled WGS sequence"/>
</dbReference>